<dbReference type="OrthoDB" id="206213at2759"/>
<dbReference type="InterPro" id="IPR037171">
    <property type="entry name" value="NagB/RpiA_transferase-like"/>
</dbReference>
<dbReference type="InterPro" id="IPR000649">
    <property type="entry name" value="IF-2B-related"/>
</dbReference>
<dbReference type="SUPFAM" id="SSF55811">
    <property type="entry name" value="Nudix"/>
    <property type="match status" value="1"/>
</dbReference>
<dbReference type="AlphaFoldDB" id="A0A9W9FZ02"/>
<dbReference type="Gene3D" id="3.90.79.10">
    <property type="entry name" value="Nucleoside Triphosphate Pyrophosphohydrolase"/>
    <property type="match status" value="1"/>
</dbReference>
<dbReference type="GO" id="GO:0019509">
    <property type="term" value="P:L-methionine salvage from methylthioadenosine"/>
    <property type="evidence" value="ECO:0007669"/>
    <property type="project" value="TreeGrafter"/>
</dbReference>
<feature type="domain" description="Nudix hydrolase" evidence="4">
    <location>
        <begin position="13"/>
        <end position="156"/>
    </location>
</feature>
<dbReference type="InterPro" id="IPR015797">
    <property type="entry name" value="NUDIX_hydrolase-like_dom_sf"/>
</dbReference>
<keyword evidence="6" id="KW-1185">Reference proteome</keyword>
<evidence type="ECO:0000256" key="2">
    <source>
        <dbReference type="ARBA" id="ARBA00022801"/>
    </source>
</evidence>
<proteinExistence type="inferred from homology"/>
<organism evidence="5 6">
    <name type="scientific">Penicillium angulare</name>
    <dbReference type="NCBI Taxonomy" id="116970"/>
    <lineage>
        <taxon>Eukaryota</taxon>
        <taxon>Fungi</taxon>
        <taxon>Dikarya</taxon>
        <taxon>Ascomycota</taxon>
        <taxon>Pezizomycotina</taxon>
        <taxon>Eurotiomycetes</taxon>
        <taxon>Eurotiomycetidae</taxon>
        <taxon>Eurotiales</taxon>
        <taxon>Aspergillaceae</taxon>
        <taxon>Penicillium</taxon>
    </lineage>
</organism>
<evidence type="ECO:0000256" key="3">
    <source>
        <dbReference type="RuleBase" id="RU003814"/>
    </source>
</evidence>
<reference evidence="5" key="2">
    <citation type="journal article" date="2023" name="IMA Fungus">
        <title>Comparative genomic study of the Penicillium genus elucidates a diverse pangenome and 15 lateral gene transfer events.</title>
        <authorList>
            <person name="Petersen C."/>
            <person name="Sorensen T."/>
            <person name="Nielsen M.R."/>
            <person name="Sondergaard T.E."/>
            <person name="Sorensen J.L."/>
            <person name="Fitzpatrick D.A."/>
            <person name="Frisvad J.C."/>
            <person name="Nielsen K.L."/>
        </authorList>
    </citation>
    <scope>NUCLEOTIDE SEQUENCE</scope>
    <source>
        <strain evidence="5">IBT 30069</strain>
    </source>
</reference>
<dbReference type="GO" id="GO:0016787">
    <property type="term" value="F:hydrolase activity"/>
    <property type="evidence" value="ECO:0007669"/>
    <property type="project" value="UniProtKB-KW"/>
</dbReference>
<comment type="similarity">
    <text evidence="1 3">Belongs to the eIF-2B alpha/beta/delta subunits family.</text>
</comment>
<dbReference type="Gene3D" id="3.40.50.10470">
    <property type="entry name" value="Translation initiation factor eif-2b, domain 2"/>
    <property type="match status" value="1"/>
</dbReference>
<evidence type="ECO:0000313" key="6">
    <source>
        <dbReference type="Proteomes" id="UP001149165"/>
    </source>
</evidence>
<evidence type="ECO:0000313" key="5">
    <source>
        <dbReference type="EMBL" id="KAJ5108157.1"/>
    </source>
</evidence>
<name>A0A9W9FZ02_9EURO</name>
<gene>
    <name evidence="5" type="ORF">N7456_004832</name>
</gene>
<evidence type="ECO:0000259" key="4">
    <source>
        <dbReference type="PROSITE" id="PS51462"/>
    </source>
</evidence>
<protein>
    <recommendedName>
        <fullName evidence="4">Nudix hydrolase domain-containing protein</fullName>
    </recommendedName>
</protein>
<dbReference type="EMBL" id="JAPQKH010000003">
    <property type="protein sequence ID" value="KAJ5108157.1"/>
    <property type="molecule type" value="Genomic_DNA"/>
</dbReference>
<dbReference type="Proteomes" id="UP001149165">
    <property type="component" value="Unassembled WGS sequence"/>
</dbReference>
<dbReference type="GO" id="GO:0046523">
    <property type="term" value="F:S-methyl-5-thioribose-1-phosphate isomerase activity"/>
    <property type="evidence" value="ECO:0007669"/>
    <property type="project" value="TreeGrafter"/>
</dbReference>
<dbReference type="SUPFAM" id="SSF100950">
    <property type="entry name" value="NagB/RpiA/CoA transferase-like"/>
    <property type="match status" value="1"/>
</dbReference>
<dbReference type="PANTHER" id="PTHR43475">
    <property type="entry name" value="METHYLTHIORIBOSE-1-PHOSPHATE ISOMERASE"/>
    <property type="match status" value="1"/>
</dbReference>
<dbReference type="PROSITE" id="PS51462">
    <property type="entry name" value="NUDIX"/>
    <property type="match status" value="1"/>
</dbReference>
<dbReference type="Pfam" id="PF01008">
    <property type="entry name" value="IF-2B"/>
    <property type="match status" value="1"/>
</dbReference>
<evidence type="ECO:0000256" key="1">
    <source>
        <dbReference type="ARBA" id="ARBA00007251"/>
    </source>
</evidence>
<dbReference type="PROSITE" id="PS00893">
    <property type="entry name" value="NUDIX_BOX"/>
    <property type="match status" value="1"/>
</dbReference>
<reference evidence="5" key="1">
    <citation type="submission" date="2022-11" db="EMBL/GenBank/DDBJ databases">
        <authorList>
            <person name="Petersen C."/>
        </authorList>
    </citation>
    <scope>NUCLEOTIDE SEQUENCE</scope>
    <source>
        <strain evidence="5">IBT 30069</strain>
    </source>
</reference>
<accession>A0A9W9FZ02</accession>
<sequence>MSFQNIENKDELQQRHVVSCFIFSVAKATPQVALFRRSEKVRTYQHRLAAIAGSIEADESPVKAAWRELEEETTLTHQNLELWRCGKAFSFSDPSVGRRWTIYPFAFRFKARQEGVEEQVIRLNWEHEGWGWYNPMEVLAEQFDGVPRLEDSLRRVLFELDFNEQASQALQSCLEELKSDHQSGSHELTSIALKGFRDVLGHLKGDSNWWETSRTAAWHIWKNGRESMSAATFNALLAVLDDMKRLTGQDGDKKTWWELTLSIVDRHLERRRATPILIKNSFVSYLRDFLYSTGTQSPESLTILTLSASSTIRDSILDAFAATQIPQLDLRILESRPLYEGATMASSLLSEFQAKFQSSDRSFKLNIYTDASAAFASTGVDLVLLGADQISSSGWVKNKMGSLPAVLSAKFVSPETNILVLSGIEKISQPGMASEDEVEENDPSELMGSWLSTNVKGVNLLHDDGQPFSASENCTAYVRNVYFEWVPVNLIDAYICEEGTLDVAAIHAKAKRVQQQAEQYFG</sequence>
<keyword evidence="2" id="KW-0378">Hydrolase</keyword>
<dbReference type="CDD" id="cd18872">
    <property type="entry name" value="NUDIX_eIF-2B"/>
    <property type="match status" value="1"/>
</dbReference>
<dbReference type="PANTHER" id="PTHR43475:SF3">
    <property type="entry name" value="TRANSLATION INITIATION FACTOR EIF-2B SUBUNIT FAMILY PROTEIN (AFU_ORTHOLOGUE AFUA_2G14290)"/>
    <property type="match status" value="1"/>
</dbReference>
<dbReference type="InterPro" id="IPR000086">
    <property type="entry name" value="NUDIX_hydrolase_dom"/>
</dbReference>
<dbReference type="InterPro" id="IPR042529">
    <property type="entry name" value="IF_2B-like_C"/>
</dbReference>
<dbReference type="InterPro" id="IPR020084">
    <property type="entry name" value="NUDIX_hydrolase_CS"/>
</dbReference>
<dbReference type="Pfam" id="PF00293">
    <property type="entry name" value="NUDIX"/>
    <property type="match status" value="1"/>
</dbReference>
<comment type="caution">
    <text evidence="5">The sequence shown here is derived from an EMBL/GenBank/DDBJ whole genome shotgun (WGS) entry which is preliminary data.</text>
</comment>